<dbReference type="SUPFAM" id="SSF53756">
    <property type="entry name" value="UDP-Glycosyltransferase/glycogen phosphorylase"/>
    <property type="match status" value="1"/>
</dbReference>
<feature type="domain" description="Glycosyl transferase family 1" evidence="1">
    <location>
        <begin position="184"/>
        <end position="350"/>
    </location>
</feature>
<protein>
    <submittedName>
        <fullName evidence="3">Glycosyl transferase</fullName>
    </submittedName>
</protein>
<dbReference type="Gene3D" id="3.40.50.2000">
    <property type="entry name" value="Glycogen Phosphorylase B"/>
    <property type="match status" value="2"/>
</dbReference>
<evidence type="ECO:0000313" key="3">
    <source>
        <dbReference type="EMBL" id="BBA34840.1"/>
    </source>
</evidence>
<dbReference type="Pfam" id="PF13439">
    <property type="entry name" value="Glyco_transf_4"/>
    <property type="match status" value="1"/>
</dbReference>
<dbReference type="GO" id="GO:0016757">
    <property type="term" value="F:glycosyltransferase activity"/>
    <property type="evidence" value="ECO:0007669"/>
    <property type="project" value="InterPro"/>
</dbReference>
<evidence type="ECO:0000313" key="4">
    <source>
        <dbReference type="Proteomes" id="UP000266313"/>
    </source>
</evidence>
<accession>A0A250KT60</accession>
<dbReference type="OrthoDB" id="9775208at2"/>
<feature type="domain" description="Glycosyltransferase subfamily 4-like N-terminal" evidence="2">
    <location>
        <begin position="18"/>
        <end position="176"/>
    </location>
</feature>
<dbReference type="InterPro" id="IPR001296">
    <property type="entry name" value="Glyco_trans_1"/>
</dbReference>
<sequence length="382" mass="42750">MEPGKATILHVIGQLGLGGAERQLFLLVRKLSDRYGFIIISYDPDHAQYVDALREIGATVFVIPRQNGIGGRLRFLLKIRDIIREASPEIVQTWLISANFWGRAAYLCARPQKPLIASIRNVKEARYYVLSRILDAILSRWTDIVICNTHAAKASLLRYGISPAKIRVIHNGIEPDKYDVSISKKTIRQRLGIPQENFVIGTIGRITRQKNYPLFVSMAETLLKRNSHLHFIVVGNGELRPQTERMIEERGLRNRFTLTGARNDIAEVLKAFDLFILTSSWEGFPNVLMEAMCGRVPVIATAVGGVAELVQDGANGLLVEPGDLEGLVRAVETLVSDTERRTRLGDAGRRSIENHYTLGHMAERTAAIYEELMAGRNKGSLR</sequence>
<organism evidence="3 4">
    <name type="scientific">Methylocaldum marinum</name>
    <dbReference type="NCBI Taxonomy" id="1432792"/>
    <lineage>
        <taxon>Bacteria</taxon>
        <taxon>Pseudomonadati</taxon>
        <taxon>Pseudomonadota</taxon>
        <taxon>Gammaproteobacteria</taxon>
        <taxon>Methylococcales</taxon>
        <taxon>Methylococcaceae</taxon>
        <taxon>Methylocaldum</taxon>
    </lineage>
</organism>
<gene>
    <name evidence="3" type="ORF">sS8_2895</name>
</gene>
<dbReference type="KEGG" id="mmai:sS8_2895"/>
<keyword evidence="3" id="KW-0808">Transferase</keyword>
<dbReference type="RefSeq" id="WP_119630160.1">
    <property type="nucleotide sequence ID" value="NZ_AP017928.1"/>
</dbReference>
<dbReference type="AlphaFoldDB" id="A0A250KT60"/>
<dbReference type="EMBL" id="AP017928">
    <property type="protein sequence ID" value="BBA34840.1"/>
    <property type="molecule type" value="Genomic_DNA"/>
</dbReference>
<evidence type="ECO:0000259" key="1">
    <source>
        <dbReference type="Pfam" id="PF00534"/>
    </source>
</evidence>
<dbReference type="Proteomes" id="UP000266313">
    <property type="component" value="Chromosome"/>
</dbReference>
<dbReference type="Pfam" id="PF00534">
    <property type="entry name" value="Glycos_transf_1"/>
    <property type="match status" value="1"/>
</dbReference>
<keyword evidence="4" id="KW-1185">Reference proteome</keyword>
<proteinExistence type="predicted"/>
<name>A0A250KT60_9GAMM</name>
<evidence type="ECO:0000259" key="2">
    <source>
        <dbReference type="Pfam" id="PF13439"/>
    </source>
</evidence>
<dbReference type="PANTHER" id="PTHR45947:SF3">
    <property type="entry name" value="SULFOQUINOVOSYL TRANSFERASE SQD2"/>
    <property type="match status" value="1"/>
</dbReference>
<reference evidence="3 4" key="1">
    <citation type="submission" date="2016-12" db="EMBL/GenBank/DDBJ databases">
        <title>Genome sequencing of Methylocaldum marinum.</title>
        <authorList>
            <person name="Takeuchi M."/>
            <person name="Kamagata Y."/>
            <person name="Hiraoka S."/>
            <person name="Oshima K."/>
            <person name="Hattori M."/>
            <person name="Iwasaki W."/>
        </authorList>
    </citation>
    <scope>NUCLEOTIDE SEQUENCE [LARGE SCALE GENOMIC DNA]</scope>
    <source>
        <strain evidence="3 4">S8</strain>
    </source>
</reference>
<dbReference type="InterPro" id="IPR028098">
    <property type="entry name" value="Glyco_trans_4-like_N"/>
</dbReference>
<dbReference type="PANTHER" id="PTHR45947">
    <property type="entry name" value="SULFOQUINOVOSYL TRANSFERASE SQD2"/>
    <property type="match status" value="1"/>
</dbReference>
<dbReference type="InterPro" id="IPR050194">
    <property type="entry name" value="Glycosyltransferase_grp1"/>
</dbReference>